<comment type="subcellular location">
    <subcellularLocation>
        <location evidence="1">Membrane</location>
        <topology evidence="1">Single-pass type I membrane protein</topology>
    </subcellularLocation>
</comment>
<keyword evidence="7" id="KW-0325">Glycoprotein</keyword>
<accession>A0AAW1HKM7</accession>
<dbReference type="AlphaFoldDB" id="A0AAW1HKM7"/>
<keyword evidence="9" id="KW-1185">Reference proteome</keyword>
<dbReference type="Proteomes" id="UP001443914">
    <property type="component" value="Unassembled WGS sequence"/>
</dbReference>
<dbReference type="SUPFAM" id="SSF56112">
    <property type="entry name" value="Protein kinase-like (PK-like)"/>
    <property type="match status" value="1"/>
</dbReference>
<keyword evidence="2" id="KW-0723">Serine/threonine-protein kinase</keyword>
<keyword evidence="5" id="KW-1133">Transmembrane helix</keyword>
<keyword evidence="6" id="KW-0472">Membrane</keyword>
<keyword evidence="2" id="KW-0808">Transferase</keyword>
<dbReference type="EMBL" id="JBDFQZ010000011">
    <property type="protein sequence ID" value="KAK9677291.1"/>
    <property type="molecule type" value="Genomic_DNA"/>
</dbReference>
<evidence type="ECO:0000313" key="8">
    <source>
        <dbReference type="EMBL" id="KAK9677291.1"/>
    </source>
</evidence>
<protein>
    <recommendedName>
        <fullName evidence="10">Protein kinase domain-containing protein</fullName>
    </recommendedName>
</protein>
<evidence type="ECO:0000256" key="5">
    <source>
        <dbReference type="ARBA" id="ARBA00022989"/>
    </source>
</evidence>
<dbReference type="GO" id="GO:0016020">
    <property type="term" value="C:membrane"/>
    <property type="evidence" value="ECO:0007669"/>
    <property type="project" value="UniProtKB-SubCell"/>
</dbReference>
<organism evidence="8 9">
    <name type="scientific">Saponaria officinalis</name>
    <name type="common">Common soapwort</name>
    <name type="synonym">Lychnis saponaria</name>
    <dbReference type="NCBI Taxonomy" id="3572"/>
    <lineage>
        <taxon>Eukaryota</taxon>
        <taxon>Viridiplantae</taxon>
        <taxon>Streptophyta</taxon>
        <taxon>Embryophyta</taxon>
        <taxon>Tracheophyta</taxon>
        <taxon>Spermatophyta</taxon>
        <taxon>Magnoliopsida</taxon>
        <taxon>eudicotyledons</taxon>
        <taxon>Gunneridae</taxon>
        <taxon>Pentapetalae</taxon>
        <taxon>Caryophyllales</taxon>
        <taxon>Caryophyllaceae</taxon>
        <taxon>Caryophylleae</taxon>
        <taxon>Saponaria</taxon>
    </lineage>
</organism>
<evidence type="ECO:0000256" key="4">
    <source>
        <dbReference type="ARBA" id="ARBA00022729"/>
    </source>
</evidence>
<evidence type="ECO:0000313" key="9">
    <source>
        <dbReference type="Proteomes" id="UP001443914"/>
    </source>
</evidence>
<keyword evidence="4" id="KW-0732">Signal</keyword>
<evidence type="ECO:0000256" key="1">
    <source>
        <dbReference type="ARBA" id="ARBA00004479"/>
    </source>
</evidence>
<dbReference type="InterPro" id="IPR045874">
    <property type="entry name" value="LRK10/LRL21-25-like"/>
</dbReference>
<dbReference type="Gene3D" id="3.30.200.20">
    <property type="entry name" value="Phosphorylase Kinase, domain 1"/>
    <property type="match status" value="1"/>
</dbReference>
<reference evidence="8" key="1">
    <citation type="submission" date="2024-03" db="EMBL/GenBank/DDBJ databases">
        <title>WGS assembly of Saponaria officinalis var. Norfolk2.</title>
        <authorList>
            <person name="Jenkins J."/>
            <person name="Shu S."/>
            <person name="Grimwood J."/>
            <person name="Barry K."/>
            <person name="Goodstein D."/>
            <person name="Schmutz J."/>
            <person name="Leebens-Mack J."/>
            <person name="Osbourn A."/>
        </authorList>
    </citation>
    <scope>NUCLEOTIDE SEQUENCE [LARGE SCALE GENOMIC DNA]</scope>
    <source>
        <strain evidence="8">JIC</strain>
    </source>
</reference>
<evidence type="ECO:0000256" key="7">
    <source>
        <dbReference type="ARBA" id="ARBA00023180"/>
    </source>
</evidence>
<name>A0AAW1HKM7_SAPOF</name>
<keyword evidence="3" id="KW-0812">Transmembrane</keyword>
<dbReference type="InterPro" id="IPR011009">
    <property type="entry name" value="Kinase-like_dom_sf"/>
</dbReference>
<dbReference type="PANTHER" id="PTHR27009">
    <property type="entry name" value="RUST RESISTANCE KINASE LR10-RELATED"/>
    <property type="match status" value="1"/>
</dbReference>
<proteinExistence type="predicted"/>
<gene>
    <name evidence="8" type="ORF">RND81_11G134000</name>
</gene>
<sequence length="183" mass="20828">MMFRILCASARMDLLIMCAKCQGPRLKFRTRPPKSQGGLVISIKHVKETRHFRWISLFNLGDKHRTPCYAFLSKKKKDQPRNLLFSGSLAAKCPNVDAFLQIYDSFALTRYTYANIKKMTDGFKVKLGEGGYATVYKGKLLSGRLVEVKVLKLSKGDGEDFLNEVASISRTNRQYCHPSRLLL</sequence>
<evidence type="ECO:0000256" key="2">
    <source>
        <dbReference type="ARBA" id="ARBA00022527"/>
    </source>
</evidence>
<comment type="caution">
    <text evidence="8">The sequence shown here is derived from an EMBL/GenBank/DDBJ whole genome shotgun (WGS) entry which is preliminary data.</text>
</comment>
<evidence type="ECO:0000256" key="3">
    <source>
        <dbReference type="ARBA" id="ARBA00022692"/>
    </source>
</evidence>
<keyword evidence="2" id="KW-0418">Kinase</keyword>
<evidence type="ECO:0000256" key="6">
    <source>
        <dbReference type="ARBA" id="ARBA00023136"/>
    </source>
</evidence>
<dbReference type="GO" id="GO:0004674">
    <property type="term" value="F:protein serine/threonine kinase activity"/>
    <property type="evidence" value="ECO:0007669"/>
    <property type="project" value="UniProtKB-KW"/>
</dbReference>
<evidence type="ECO:0008006" key="10">
    <source>
        <dbReference type="Google" id="ProtNLM"/>
    </source>
</evidence>